<dbReference type="Gene3D" id="3.40.50.300">
    <property type="entry name" value="P-loop containing nucleotide triphosphate hydrolases"/>
    <property type="match status" value="1"/>
</dbReference>
<comment type="subcellular location">
    <subcellularLocation>
        <location evidence="1">Membrane</location>
        <topology evidence="1">Multi-pass membrane protein</topology>
    </subcellularLocation>
</comment>
<dbReference type="GO" id="GO:0042626">
    <property type="term" value="F:ATPase-coupled transmembrane transporter activity"/>
    <property type="evidence" value="ECO:0007669"/>
    <property type="project" value="TreeGrafter"/>
</dbReference>
<feature type="transmembrane region" description="Helical" evidence="7">
    <location>
        <begin position="318"/>
        <end position="337"/>
    </location>
</feature>
<proteinExistence type="inferred from homology"/>
<name>A0A8J9VLT7_9NEOP</name>
<evidence type="ECO:0000256" key="5">
    <source>
        <dbReference type="ARBA" id="ARBA00022989"/>
    </source>
</evidence>
<dbReference type="GO" id="GO:0016887">
    <property type="term" value="F:ATP hydrolysis activity"/>
    <property type="evidence" value="ECO:0007669"/>
    <property type="project" value="InterPro"/>
</dbReference>
<dbReference type="Pfam" id="PF00005">
    <property type="entry name" value="ABC_tran"/>
    <property type="match status" value="1"/>
</dbReference>
<comment type="similarity">
    <text evidence="2">Belongs to the ABC transporter superfamily. ABCG family. Eye pigment precursor importer (TC 3.A.1.204) subfamily.</text>
</comment>
<dbReference type="PANTHER" id="PTHR48041:SF113">
    <property type="entry name" value="ATP-BINDING CASSETTE SUB-FAMILY G MEMBER 5"/>
    <property type="match status" value="1"/>
</dbReference>
<keyword evidence="4 7" id="KW-0812">Transmembrane</keyword>
<feature type="non-terminal residue" evidence="9">
    <location>
        <position position="640"/>
    </location>
</feature>
<keyword evidence="10" id="KW-1185">Reference proteome</keyword>
<keyword evidence="5 7" id="KW-1133">Transmembrane helix</keyword>
<dbReference type="EMBL" id="OV170227">
    <property type="protein sequence ID" value="CAH0728975.1"/>
    <property type="molecule type" value="Genomic_DNA"/>
</dbReference>
<dbReference type="InterPro" id="IPR003439">
    <property type="entry name" value="ABC_transporter-like_ATP-bd"/>
</dbReference>
<feature type="transmembrane region" description="Helical" evidence="7">
    <location>
        <begin position="484"/>
        <end position="506"/>
    </location>
</feature>
<dbReference type="SUPFAM" id="SSF52540">
    <property type="entry name" value="P-loop containing nucleoside triphosphate hydrolases"/>
    <property type="match status" value="1"/>
</dbReference>
<feature type="transmembrane region" description="Helical" evidence="7">
    <location>
        <begin position="456"/>
        <end position="472"/>
    </location>
</feature>
<feature type="domain" description="ABC transporter" evidence="8">
    <location>
        <begin position="8"/>
        <end position="250"/>
    </location>
</feature>
<feature type="transmembrane region" description="Helical" evidence="7">
    <location>
        <begin position="346"/>
        <end position="363"/>
    </location>
</feature>
<dbReference type="InterPro" id="IPR027417">
    <property type="entry name" value="P-loop_NTPase"/>
</dbReference>
<evidence type="ECO:0000256" key="4">
    <source>
        <dbReference type="ARBA" id="ARBA00022692"/>
    </source>
</evidence>
<evidence type="ECO:0000256" key="3">
    <source>
        <dbReference type="ARBA" id="ARBA00022448"/>
    </source>
</evidence>
<dbReference type="AlphaFoldDB" id="A0A8J9VLT7"/>
<dbReference type="Proteomes" id="UP000838878">
    <property type="component" value="Chromosome 7"/>
</dbReference>
<evidence type="ECO:0000259" key="8">
    <source>
        <dbReference type="PROSITE" id="PS50893"/>
    </source>
</evidence>
<dbReference type="PANTHER" id="PTHR48041">
    <property type="entry name" value="ABC TRANSPORTER G FAMILY MEMBER 28"/>
    <property type="match status" value="1"/>
</dbReference>
<dbReference type="GO" id="GO:0043190">
    <property type="term" value="C:ATP-binding cassette (ABC) transporter complex"/>
    <property type="evidence" value="ECO:0007669"/>
    <property type="project" value="TreeGrafter"/>
</dbReference>
<accession>A0A8J9VLT7</accession>
<gene>
    <name evidence="9" type="ORF">BINO364_LOCUS14130</name>
</gene>
<dbReference type="InterPro" id="IPR050352">
    <property type="entry name" value="ABCG_transporters"/>
</dbReference>
<keyword evidence="6 7" id="KW-0472">Membrane</keyword>
<evidence type="ECO:0000256" key="7">
    <source>
        <dbReference type="SAM" id="Phobius"/>
    </source>
</evidence>
<reference evidence="9" key="1">
    <citation type="submission" date="2021-12" db="EMBL/GenBank/DDBJ databases">
        <authorList>
            <person name="Martin H S."/>
        </authorList>
    </citation>
    <scope>NUCLEOTIDE SEQUENCE</scope>
</reference>
<feature type="transmembrane region" description="Helical" evidence="7">
    <location>
        <begin position="420"/>
        <end position="444"/>
    </location>
</feature>
<protein>
    <recommendedName>
        <fullName evidence="8">ABC transporter domain-containing protein</fullName>
    </recommendedName>
</protein>
<evidence type="ECO:0000313" key="10">
    <source>
        <dbReference type="Proteomes" id="UP000838878"/>
    </source>
</evidence>
<feature type="transmembrane region" description="Helical" evidence="7">
    <location>
        <begin position="379"/>
        <end position="399"/>
    </location>
</feature>
<evidence type="ECO:0000313" key="9">
    <source>
        <dbReference type="EMBL" id="CAH0728975.1"/>
    </source>
</evidence>
<dbReference type="GO" id="GO:0005524">
    <property type="term" value="F:ATP binding"/>
    <property type="evidence" value="ECO:0007669"/>
    <property type="project" value="InterPro"/>
</dbReference>
<evidence type="ECO:0000256" key="6">
    <source>
        <dbReference type="ARBA" id="ARBA00023136"/>
    </source>
</evidence>
<dbReference type="OrthoDB" id="66620at2759"/>
<sequence>MIGSDYILELCNVFHSGQVEPGSFFQRLTGGVKTGIILKDVSFLTQSGEVTAILGSKGSGKRALLDVISRRVPCKGHILLEGVPLEEDQFRNTCALVHHSTKLLPGLSVQQTLALSLAKISGYLKSSKVKQVMADLALSQVANKCVTSLTKSEYRRLVIGVQLIRDPIILLLDEPTWDLDPLNTYLVISILSNAAKKYGTTIILTMEKPRSDVFPFLDRVVYLCLGDVVYAGPTRNLLDYFGSIGFPCPQLENPLMYYLCLSTVDRRSRERFIESNHQIAALVEKFKVEGQAIMQGNMTEHSRIINPNKMQMNYGKPGGVRIVWMLFLRMLASIFNLKKHGLKQMLMRLLTLPIYCLILWIFYNEAKDFQRAFVTKSGLIFNAMVGTYFISIMNTICLYGPYRTRYYQESQEGLYSGASLLLAWNLVSLPFSFIATFASAAIIYPILSDISESLDYVYFSLILWSCYIYAEQQTIAVMMFVKNGLIAAIVNIYISCIYIMLAGGVLRSYKGYEDWLLYLTYLTHTRYASIFLHRNIFKQPTFNILPYSEDDNCTSITNLIQTSSNINTNSNANCRYPSGKAFLTERFTSKNFGGDIYQTGDFNMDFNLGISFAFSLGIIVFNKFLYLMPLPGYIIDKFRE</sequence>
<dbReference type="PROSITE" id="PS50893">
    <property type="entry name" value="ABC_TRANSPORTER_2"/>
    <property type="match status" value="1"/>
</dbReference>
<evidence type="ECO:0000256" key="1">
    <source>
        <dbReference type="ARBA" id="ARBA00004141"/>
    </source>
</evidence>
<keyword evidence="3" id="KW-0813">Transport</keyword>
<dbReference type="FunFam" id="3.40.50.300:FF:001473">
    <property type="entry name" value="ATP-binding cassette transporter"/>
    <property type="match status" value="1"/>
</dbReference>
<evidence type="ECO:0000256" key="2">
    <source>
        <dbReference type="ARBA" id="ARBA00005814"/>
    </source>
</evidence>
<feature type="transmembrane region" description="Helical" evidence="7">
    <location>
        <begin position="608"/>
        <end position="628"/>
    </location>
</feature>
<organism evidence="9 10">
    <name type="scientific">Brenthis ino</name>
    <name type="common">lesser marbled fritillary</name>
    <dbReference type="NCBI Taxonomy" id="405034"/>
    <lineage>
        <taxon>Eukaryota</taxon>
        <taxon>Metazoa</taxon>
        <taxon>Ecdysozoa</taxon>
        <taxon>Arthropoda</taxon>
        <taxon>Hexapoda</taxon>
        <taxon>Insecta</taxon>
        <taxon>Pterygota</taxon>
        <taxon>Neoptera</taxon>
        <taxon>Endopterygota</taxon>
        <taxon>Lepidoptera</taxon>
        <taxon>Glossata</taxon>
        <taxon>Ditrysia</taxon>
        <taxon>Papilionoidea</taxon>
        <taxon>Nymphalidae</taxon>
        <taxon>Heliconiinae</taxon>
        <taxon>Argynnini</taxon>
        <taxon>Brenthis</taxon>
    </lineage>
</organism>